<keyword evidence="4 6" id="KW-1133">Transmembrane helix</keyword>
<keyword evidence="5 6" id="KW-0472">Membrane</keyword>
<feature type="transmembrane region" description="Helical" evidence="6">
    <location>
        <begin position="101"/>
        <end position="119"/>
    </location>
</feature>
<dbReference type="PANTHER" id="PTHR16932">
    <property type="entry name" value="INTERFERON ALPHA-INDUCIBLE PROTEIN 27"/>
    <property type="match status" value="1"/>
</dbReference>
<comment type="subcellular location">
    <subcellularLocation>
        <location evidence="1">Membrane</location>
        <topology evidence="1">Multi-pass membrane protein</topology>
    </subcellularLocation>
</comment>
<dbReference type="Gene3D" id="6.10.110.10">
    <property type="match status" value="2"/>
</dbReference>
<comment type="caution">
    <text evidence="7">The sequence shown here is derived from an EMBL/GenBank/DDBJ whole genome shotgun (WGS) entry which is preliminary data.</text>
</comment>
<dbReference type="EMBL" id="JYNV01000322">
    <property type="protein sequence ID" value="KZM18665.1"/>
    <property type="molecule type" value="Genomic_DNA"/>
</dbReference>
<keyword evidence="8" id="KW-1185">Reference proteome</keyword>
<comment type="similarity">
    <text evidence="2">Belongs to the IFI6/IFI27 family.</text>
</comment>
<dbReference type="PANTHER" id="PTHR16932:SF18">
    <property type="entry name" value="INTERFERON, ALPHA-INDUCIBLE PROTEIN 27-LIKE 2"/>
    <property type="match status" value="1"/>
</dbReference>
<dbReference type="Proteomes" id="UP000076837">
    <property type="component" value="Unassembled WGS sequence"/>
</dbReference>
<dbReference type="AlphaFoldDB" id="A0A162VXX7"/>
<dbReference type="Pfam" id="PF06140">
    <property type="entry name" value="Ifi-6-16"/>
    <property type="match status" value="2"/>
</dbReference>
<evidence type="ECO:0000313" key="7">
    <source>
        <dbReference type="EMBL" id="KZM18665.1"/>
    </source>
</evidence>
<sequence>MAARLRAILGQLTPFTTTASTAQSVLMSELLAGVHSSAIPKLGATTNLVEWTQDLAKDTLHQMTAVVQNPHDTFSPVFREAYKKALGGTQMIEGFTKDHPLFSLVVALGVLYIMAPWVLQLLGFTSKGPALGSFAASWESTYGGFVPANTLFSYLQHLRMTVMEMDGNSVQCLQCSLLTASEKDLQESDNEIDADLSQTVMMVLHDTVQFLSYEEGKGDGVRNLIRSGRLFAHLRFYCAAQQKPQRLTYHLINQPYRHNTYLTTSTALHRMAALITAIIDCIMCTSPEDPIYPDEKQALNCSSDVRQLDEVARNVVSTILRANKAGTELRAELDVIVGPYGWKEYLAEKVLEKLGAALQGAHDKLGPAIRDAYHKAWNVANDIEGFVIQHPVMCTIIALGVLVIIAPWVVESLGFAELGPMEGSFASWWQSTYSGLVPKGSLFSFFQRLGMVWLRH</sequence>
<name>A0A162VXX7_DIDRA</name>
<keyword evidence="3 6" id="KW-0812">Transmembrane</keyword>
<dbReference type="GO" id="GO:0016020">
    <property type="term" value="C:membrane"/>
    <property type="evidence" value="ECO:0007669"/>
    <property type="project" value="UniProtKB-SubCell"/>
</dbReference>
<evidence type="ECO:0000256" key="4">
    <source>
        <dbReference type="ARBA" id="ARBA00022989"/>
    </source>
</evidence>
<feature type="transmembrane region" description="Helical" evidence="6">
    <location>
        <begin position="392"/>
        <end position="410"/>
    </location>
</feature>
<evidence type="ECO:0000256" key="1">
    <source>
        <dbReference type="ARBA" id="ARBA00004141"/>
    </source>
</evidence>
<organism evidence="7 8">
    <name type="scientific">Didymella rabiei</name>
    <name type="common">Chickpea ascochyta blight fungus</name>
    <name type="synonym">Mycosphaerella rabiei</name>
    <dbReference type="NCBI Taxonomy" id="5454"/>
    <lineage>
        <taxon>Eukaryota</taxon>
        <taxon>Fungi</taxon>
        <taxon>Dikarya</taxon>
        <taxon>Ascomycota</taxon>
        <taxon>Pezizomycotina</taxon>
        <taxon>Dothideomycetes</taxon>
        <taxon>Pleosporomycetidae</taxon>
        <taxon>Pleosporales</taxon>
        <taxon>Pleosporineae</taxon>
        <taxon>Didymellaceae</taxon>
        <taxon>Ascochyta</taxon>
    </lineage>
</organism>
<evidence type="ECO:0000313" key="8">
    <source>
        <dbReference type="Proteomes" id="UP000076837"/>
    </source>
</evidence>
<accession>A0A162VXX7</accession>
<evidence type="ECO:0000256" key="2">
    <source>
        <dbReference type="ARBA" id="ARBA00007262"/>
    </source>
</evidence>
<evidence type="ECO:0000256" key="5">
    <source>
        <dbReference type="ARBA" id="ARBA00023136"/>
    </source>
</evidence>
<evidence type="ECO:0000256" key="3">
    <source>
        <dbReference type="ARBA" id="ARBA00022692"/>
    </source>
</evidence>
<protein>
    <submittedName>
        <fullName evidence="7">Uncharacterized protein</fullName>
    </submittedName>
</protein>
<dbReference type="InterPro" id="IPR009311">
    <property type="entry name" value="IFI6/IFI27-like"/>
</dbReference>
<gene>
    <name evidence="7" type="ORF">ST47_g10039</name>
</gene>
<dbReference type="InterPro" id="IPR038213">
    <property type="entry name" value="IFI6/IFI27-like_sf"/>
</dbReference>
<evidence type="ECO:0000256" key="6">
    <source>
        <dbReference type="SAM" id="Phobius"/>
    </source>
</evidence>
<proteinExistence type="inferred from homology"/>
<reference evidence="7 8" key="1">
    <citation type="journal article" date="2016" name="Sci. Rep.">
        <title>Draft genome sequencing and secretome analysis of fungal phytopathogen Ascochyta rabiei provides insight into the necrotrophic effector repertoire.</title>
        <authorList>
            <person name="Verma S."/>
            <person name="Gazara R.K."/>
            <person name="Nizam S."/>
            <person name="Parween S."/>
            <person name="Chattopadhyay D."/>
            <person name="Verma P.K."/>
        </authorList>
    </citation>
    <scope>NUCLEOTIDE SEQUENCE [LARGE SCALE GENOMIC DNA]</scope>
    <source>
        <strain evidence="7 8">ArDII</strain>
    </source>
</reference>